<gene>
    <name evidence="3" type="primary">LOC106472368</name>
</gene>
<name>A0ABM1BTP8_LIMPO</name>
<dbReference type="RefSeq" id="XP_013788464.2">
    <property type="nucleotide sequence ID" value="XM_013933010.2"/>
</dbReference>
<evidence type="ECO:0000313" key="2">
    <source>
        <dbReference type="Proteomes" id="UP000694941"/>
    </source>
</evidence>
<organism evidence="2 3">
    <name type="scientific">Limulus polyphemus</name>
    <name type="common">Atlantic horseshoe crab</name>
    <dbReference type="NCBI Taxonomy" id="6850"/>
    <lineage>
        <taxon>Eukaryota</taxon>
        <taxon>Metazoa</taxon>
        <taxon>Ecdysozoa</taxon>
        <taxon>Arthropoda</taxon>
        <taxon>Chelicerata</taxon>
        <taxon>Merostomata</taxon>
        <taxon>Xiphosura</taxon>
        <taxon>Limulidae</taxon>
        <taxon>Limulus</taxon>
    </lineage>
</organism>
<evidence type="ECO:0000313" key="3">
    <source>
        <dbReference type="RefSeq" id="XP_013788464.2"/>
    </source>
</evidence>
<keyword evidence="1" id="KW-0812">Transmembrane</keyword>
<feature type="transmembrane region" description="Helical" evidence="1">
    <location>
        <begin position="12"/>
        <end position="34"/>
    </location>
</feature>
<protein>
    <submittedName>
        <fullName evidence="3">Gamma-glutamyltranspeptidase 1-like</fullName>
    </submittedName>
</protein>
<dbReference type="PANTHER" id="PTHR11686">
    <property type="entry name" value="GAMMA GLUTAMYL TRANSPEPTIDASE"/>
    <property type="match status" value="1"/>
</dbReference>
<accession>A0ABM1BTP8</accession>
<dbReference type="Gene3D" id="3.60.20.40">
    <property type="match status" value="1"/>
</dbReference>
<sequence>MKFPKIRSVKFRLVVIASLLVASALIALVVGLVLRRQYIKKPAVEGYSQAAISTDAAQCAPVGKSILKKNGSVVDAAIATLLCMGVVIPQSMGLGGGFLMLIYRRNEKAAYVLNAREVAPQAATENMFQGVSELSQTGGLSIGVPGELAGYAAAWTKYGKLRWSELFQPAIHICEKGFLVGRHLANALYLNKDIIENDNSLRGLQTQSHDNLTFYGVPPPGSGALLSYMINTLDEYGFNETSFSTNNKKVQNYHRMIEAFKYAYAKRTELEDPGVDASSSQYERISKLVQELASKEFAKETKNNIYDNQTFDPSHYGVEPFIQADWGTSHLSIVAPNGDAVAVSSTINSYFGSKKASISTGIVFNNEMDDFSSPNITNAYGIVPSKYNKISPGKRPFSSMSPTIVVDGNGNIRLVIGGTGGTKITTATTLVSILNLRAGLSIKNAIDSPRIHHQLIPNTIMYEPNFPEELLEGLKRKGHNVTEISGRSSFIMGIARKKSGTLYANADYRKGGASDGF</sequence>
<dbReference type="InterPro" id="IPR043137">
    <property type="entry name" value="GGT_ssub_C"/>
</dbReference>
<feature type="transmembrane region" description="Helical" evidence="1">
    <location>
        <begin position="77"/>
        <end position="103"/>
    </location>
</feature>
<dbReference type="GeneID" id="106472368"/>
<dbReference type="InterPro" id="IPR029055">
    <property type="entry name" value="Ntn_hydrolases_N"/>
</dbReference>
<keyword evidence="2" id="KW-1185">Reference proteome</keyword>
<reference evidence="3" key="1">
    <citation type="submission" date="2025-08" db="UniProtKB">
        <authorList>
            <consortium name="RefSeq"/>
        </authorList>
    </citation>
    <scope>IDENTIFICATION</scope>
    <source>
        <tissue evidence="3">Muscle</tissue>
    </source>
</reference>
<dbReference type="PANTHER" id="PTHR11686:SF9">
    <property type="entry name" value="RE13973P"/>
    <property type="match status" value="1"/>
</dbReference>
<dbReference type="SUPFAM" id="SSF56235">
    <property type="entry name" value="N-terminal nucleophile aminohydrolases (Ntn hydrolases)"/>
    <property type="match status" value="1"/>
</dbReference>
<dbReference type="Pfam" id="PF01019">
    <property type="entry name" value="G_glu_transpept"/>
    <property type="match status" value="2"/>
</dbReference>
<dbReference type="InterPro" id="IPR043138">
    <property type="entry name" value="GGT_lsub"/>
</dbReference>
<keyword evidence="1" id="KW-0472">Membrane</keyword>
<dbReference type="Proteomes" id="UP000694941">
    <property type="component" value="Unplaced"/>
</dbReference>
<keyword evidence="1" id="KW-1133">Transmembrane helix</keyword>
<proteinExistence type="predicted"/>
<dbReference type="PRINTS" id="PR01210">
    <property type="entry name" value="GGTRANSPTASE"/>
</dbReference>
<dbReference type="InterPro" id="IPR000101">
    <property type="entry name" value="GGT_peptidase"/>
</dbReference>
<dbReference type="Gene3D" id="1.10.246.130">
    <property type="match status" value="1"/>
</dbReference>
<evidence type="ECO:0000256" key="1">
    <source>
        <dbReference type="SAM" id="Phobius"/>
    </source>
</evidence>